<feature type="region of interest" description="Disordered" evidence="1">
    <location>
        <begin position="1587"/>
        <end position="1606"/>
    </location>
</feature>
<evidence type="ECO:0000313" key="2">
    <source>
        <dbReference type="EMBL" id="KAG5472342.1"/>
    </source>
</evidence>
<feature type="compositionally biased region" description="Acidic residues" evidence="1">
    <location>
        <begin position="55"/>
        <end position="65"/>
    </location>
</feature>
<gene>
    <name evidence="2" type="ORF">LSCM1_03741</name>
</gene>
<feature type="compositionally biased region" description="Low complexity" evidence="1">
    <location>
        <begin position="1212"/>
        <end position="1226"/>
    </location>
</feature>
<feature type="region of interest" description="Disordered" evidence="1">
    <location>
        <begin position="1456"/>
        <end position="1487"/>
    </location>
</feature>
<feature type="region of interest" description="Disordered" evidence="1">
    <location>
        <begin position="1623"/>
        <end position="1644"/>
    </location>
</feature>
<sequence>MVKSADSLRHPAGGETAVPLARRRGESEMTSGESDALPSDRPHLFSGSGTGFLEDILEEEDEDEGGSGGGDRLVLHFDSSSLPTSPPPSASVAEAVMTDDAPLAPANTLAEVPTHAERLPDPVKTTAAPRIAGAVIETSTKMTLKQAETESVEASASSVPRRLLLLRSGSGSAPCSLSTSSSMAAQPAAPLSSVLCSAGGRRVLKVNARNTAKAAAFSAVPAEEAPHTASPAHDAATTTAATKTSSIRANLAAAAPSATLTADSAELGAPESCEGQPFLLSFAYPDWTEKAAPAPAAVKGGRTVAVCLDFATVDAVGTTSSSGAVSAAEHCSRMNVASCGWPRENLSRGVASSDLDAQCNARRASQGYSLVVGDASRQSCCWMCPLVAAVLPGEAGYCHDATCKAPINCCAGEVHAGPLLDVWVRAVSGRQLAVHQTGWRNARDFPQLAAKCTLKGQPHSEEGATLAQDVCGAPVMSSLSYEPSQPLFTAVFTASWLSQLCCVFTPCSIAVPQYLHPHARGVRNPRPARRAIWTSSCSSSLVWVATQVTQDCIMTHPRFLTNSKSPQPLRSSDRRDSLRYYWLRSDPHQCDALHRHICRVLACWESRSSTPSSASPSRSSSSPYAKSNAAAAFSSLDIIVTKANPTTLSLRGGAVGNASTVLVAAETLDTAALEAECAEEGLSVANATPPAAAAGVRRLSPSALRARVAITAAVLQHLMWGLVKWSDTGCKDEVPRTTDVERGTESDPERGASTAPSPPPREQDLTLSEAMTLRLVCAARALAMHWVCGSPSLLRNAPTSLMNFLAEERLLLSSVLSVGRLLKEALVSVPKPAAAWGSAKSPSTTRLYALFRFKTPYASASLAALAWLSRHAADTQLLREDGLVSLRLHEAERLLLRSASAFQETPQYSKPAMHRWSSGECSPVGLCSQGEEPYLRSSRGDGATVAALLAPQALLRGKVNVRIEHVAVMNAFIVHLEWTTMGSTAVCDAPLLALSQEGQANIELPFLLLVFVVADDAGGAAQDSTGSSPSSDDDSLTRTHSVRGCTVRLYQVTPFSWHLSAAACAASGFTARTSQLLMHALDLVARRPDIFEEFHVQTVTGLGIDETASKTGSARTRGMAKRSHGRQCGPAGDPVTAASRKHEVRAEATPASSARAPFRAGKRRRACASDDDANDDGSVTSGRGDDGSGDAKAPGDDDDTLVLRIGSSRGCRAVSAAAPSPGSAPGRRQRPHGGSHDGADGTSLSFVDTVRVVPIAVFRPDAAAPLLEVEVSQASQLAAQLAGFSRRAANSSPCNNEEDDGVQEEVSRVLYALLDHWIGFSALHAAAPRYIEDLRARRRQGSVEQATQRGGMSAQTGALADVCVLHAYAAMLRNLWRELTGRSPSSSLSRITSPLMSSPLTRYMPVHMLRAHLLDPACVARAINVAIAEYARQDVECRRRLLFLERDAAAQWDLEEADEDDMREGGAGSAAGVRRRRPPKQTQQRHRQRLQAEMAIEAAVHDTWASLATQAATLATVFYAEVLGASPPMPLPLQSGGQHRAEARSAPLCGTTEGGVLPWGAPNPRDILAAEKSAAFQSSLRDLLQSMKTEEEGQPSPGHGATAAPAVMPPMRLQLTSEYTAKPTSLRKLSSSSTLPQRRASDTGDAVDLDLTVAEMAKACVAQLSRAPWHPCLRFDGATSASVWRGKKRVDKVAPWSAADDDAAAHLPVQLLRVSDAPLLPRDKGISPTLAHRCVTAAKLTLPLAQLMCADSVLW</sequence>
<name>A0A836KGX3_9TRYP</name>
<protein>
    <submittedName>
        <fullName evidence="2">Uncharacterized protein</fullName>
    </submittedName>
</protein>
<dbReference type="KEGG" id="lmat:92513786"/>
<feature type="region of interest" description="Disordered" evidence="1">
    <location>
        <begin position="221"/>
        <end position="241"/>
    </location>
</feature>
<evidence type="ECO:0000256" key="1">
    <source>
        <dbReference type="SAM" id="MobiDB-lite"/>
    </source>
</evidence>
<dbReference type="Proteomes" id="UP000673552">
    <property type="component" value="Unassembled WGS sequence"/>
</dbReference>
<feature type="compositionally biased region" description="Basic residues" evidence="1">
    <location>
        <begin position="1473"/>
        <end position="1487"/>
    </location>
</feature>
<organism evidence="2 3">
    <name type="scientific">Leishmania martiniquensis</name>
    <dbReference type="NCBI Taxonomy" id="1580590"/>
    <lineage>
        <taxon>Eukaryota</taxon>
        <taxon>Discoba</taxon>
        <taxon>Euglenozoa</taxon>
        <taxon>Kinetoplastea</taxon>
        <taxon>Metakinetoplastina</taxon>
        <taxon>Trypanosomatida</taxon>
        <taxon>Trypanosomatidae</taxon>
        <taxon>Leishmaniinae</taxon>
        <taxon>Leishmania</taxon>
    </lineage>
</organism>
<reference evidence="3" key="1">
    <citation type="journal article" date="2021" name="Microbiol. Resour. Announc.">
        <title>LGAAP: Leishmaniinae Genome Assembly and Annotation Pipeline.</title>
        <authorList>
            <person name="Almutairi H."/>
            <person name="Urbaniak M.D."/>
            <person name="Bates M.D."/>
            <person name="Jariyapan N."/>
            <person name="Kwakye-Nuako G."/>
            <person name="Thomaz-Soccol V."/>
            <person name="Al-Salem W.S."/>
            <person name="Dillon R.J."/>
            <person name="Bates P.A."/>
            <person name="Gatherer D."/>
        </authorList>
    </citation>
    <scope>NUCLEOTIDE SEQUENCE [LARGE SCALE GENOMIC DNA]</scope>
</reference>
<feature type="compositionally biased region" description="Basic and acidic residues" evidence="1">
    <location>
        <begin position="731"/>
        <end position="750"/>
    </location>
</feature>
<reference evidence="3" key="2">
    <citation type="journal article" date="2021" name="Sci. Data">
        <title>Chromosome-scale genome sequencing, assembly and annotation of six genomes from subfamily Leishmaniinae.</title>
        <authorList>
            <person name="Almutairi H."/>
            <person name="Urbaniak M.D."/>
            <person name="Bates M.D."/>
            <person name="Jariyapan N."/>
            <person name="Kwakye-Nuako G."/>
            <person name="Thomaz Soccol V."/>
            <person name="Al-Salem W.S."/>
            <person name="Dillon R.J."/>
            <person name="Bates P.A."/>
            <person name="Gatherer D."/>
        </authorList>
    </citation>
    <scope>NUCLEOTIDE SEQUENCE [LARGE SCALE GENOMIC DNA]</scope>
</reference>
<proteinExistence type="predicted"/>
<comment type="caution">
    <text evidence="2">The sequence shown here is derived from an EMBL/GenBank/DDBJ whole genome shotgun (WGS) entry which is preliminary data.</text>
</comment>
<keyword evidence="3" id="KW-1185">Reference proteome</keyword>
<dbReference type="GeneID" id="92513786"/>
<dbReference type="OrthoDB" id="267722at2759"/>
<feature type="region of interest" description="Disordered" evidence="1">
    <location>
        <begin position="1"/>
        <end position="92"/>
    </location>
</feature>
<dbReference type="RefSeq" id="XP_067176642.1">
    <property type="nucleotide sequence ID" value="XM_067321274.1"/>
</dbReference>
<feature type="region of interest" description="Disordered" evidence="1">
    <location>
        <begin position="731"/>
        <end position="763"/>
    </location>
</feature>
<feature type="compositionally biased region" description="Low complexity" evidence="1">
    <location>
        <begin position="1623"/>
        <end position="1636"/>
    </location>
</feature>
<evidence type="ECO:0000313" key="3">
    <source>
        <dbReference type="Proteomes" id="UP000673552"/>
    </source>
</evidence>
<feature type="region of interest" description="Disordered" evidence="1">
    <location>
        <begin position="1108"/>
        <end position="1243"/>
    </location>
</feature>
<accession>A0A836KGX3</accession>
<dbReference type="EMBL" id="JAFEUZ010000030">
    <property type="protein sequence ID" value="KAG5472342.1"/>
    <property type="molecule type" value="Genomic_DNA"/>
</dbReference>